<comment type="function">
    <text evidence="1">Nuclear hormone receptor that can act as a repressor or activator of transcription. High affinity receptor for thyroid hormones, including triiodothyronine and thyroxine.</text>
</comment>
<dbReference type="PRINTS" id="PR00546">
    <property type="entry name" value="THYROIDHORMR"/>
</dbReference>
<dbReference type="InterPro" id="IPR050234">
    <property type="entry name" value="Nuclear_hormone_rcpt_NR1"/>
</dbReference>
<keyword evidence="8 19" id="KW-0862">Zinc</keyword>
<dbReference type="RefSeq" id="XP_067169658.1">
    <property type="nucleotide sequence ID" value="XM_067313557.1"/>
</dbReference>
<dbReference type="SUPFAM" id="SSF48508">
    <property type="entry name" value="Nuclear receptor ligand-binding domain"/>
    <property type="match status" value="1"/>
</dbReference>
<evidence type="ECO:0000259" key="21">
    <source>
        <dbReference type="PROSITE" id="PS51030"/>
    </source>
</evidence>
<dbReference type="InterPro" id="IPR001728">
    <property type="entry name" value="ThyrH_rcpt"/>
</dbReference>
<dbReference type="CDD" id="cd07156">
    <property type="entry name" value="NR_DBD_VDR_like"/>
    <property type="match status" value="1"/>
</dbReference>
<proteinExistence type="inferred from homology"/>
<dbReference type="Pfam" id="PF00105">
    <property type="entry name" value="zf-C4"/>
    <property type="match status" value="1"/>
</dbReference>
<feature type="domain" description="NR LBD" evidence="22">
    <location>
        <begin position="140"/>
        <end position="477"/>
    </location>
</feature>
<evidence type="ECO:0000256" key="11">
    <source>
        <dbReference type="ARBA" id="ARBA00023159"/>
    </source>
</evidence>
<feature type="region of interest" description="Disordered" evidence="20">
    <location>
        <begin position="318"/>
        <end position="342"/>
    </location>
</feature>
<dbReference type="SMART" id="SM00399">
    <property type="entry name" value="ZnF_C4"/>
    <property type="match status" value="1"/>
</dbReference>
<evidence type="ECO:0000256" key="6">
    <source>
        <dbReference type="ARBA" id="ARBA00022723"/>
    </source>
</evidence>
<dbReference type="PANTHER" id="PTHR24082:SF231">
    <property type="entry name" value="NUCLEAR RECEPTOR SUBFAMILY 1 GROUP I MEMBER 3"/>
    <property type="match status" value="1"/>
</dbReference>
<keyword evidence="10 19" id="KW-0238">DNA-binding</keyword>
<sequence length="477" mass="53364">MSVSSPSDLESSLGDSPCAQGHRATEREDTEPDEEKICAVCGDRATGYHFHVMTCEGCKGFFRRSINKGVHFTCPFARSCPVTKAKRRQCQACRLQKCIDVGMRKDMIMSEEALRTRRALRRQRRLAREALGQPRGLTAEQQELISILITAHKRNFDSSFSQFVHYRPAVRLYIHSPRPRSPLEPGSLSLSPLAVVSPEPDCLAEDVLPDVFSMLPHFADLSTFMIQQVIKFAKEIPAFRSLPIDDQISLLKGATLEICQIQFNTVFNEETNAWECGQHCYTIQDGALGELARARGSTGAGMRGSSCPGLPHRVRAAKEGVDTGSRDSPREGKSKRHPCMAPIPPPGCWPSSPVTTTLSPAGFQQIYLEPLLKFHISLKKLRLHEAEYVLLQAILLFSPDHAGIAQREFIDQLQEKVALTLKSYIDHQHPMPEGRFLYAKLLLLLTELQTLKVENTRQILHIQDLSSMTPLLSEIIS</sequence>
<evidence type="ECO:0000256" key="14">
    <source>
        <dbReference type="ARBA" id="ARBA00023212"/>
    </source>
</evidence>
<evidence type="ECO:0000256" key="7">
    <source>
        <dbReference type="ARBA" id="ARBA00022771"/>
    </source>
</evidence>
<keyword evidence="9 19" id="KW-0805">Transcription regulation</keyword>
<keyword evidence="5" id="KW-0597">Phosphoprotein</keyword>
<dbReference type="PROSITE" id="PS51843">
    <property type="entry name" value="NR_LBD"/>
    <property type="match status" value="1"/>
</dbReference>
<feature type="compositionally biased region" description="Basic and acidic residues" evidence="20">
    <location>
        <begin position="318"/>
        <end position="332"/>
    </location>
</feature>
<dbReference type="Pfam" id="PF00104">
    <property type="entry name" value="Hormone_recep"/>
    <property type="match status" value="2"/>
</dbReference>
<name>A0ABM4FXI6_9AVES</name>
<dbReference type="InterPro" id="IPR001628">
    <property type="entry name" value="Znf_hrmn_rcpt"/>
</dbReference>
<evidence type="ECO:0000256" key="3">
    <source>
        <dbReference type="ARBA" id="ARBA00008092"/>
    </source>
</evidence>
<evidence type="ECO:0000256" key="18">
    <source>
        <dbReference type="ARBA" id="ARBA00043125"/>
    </source>
</evidence>
<evidence type="ECO:0000256" key="5">
    <source>
        <dbReference type="ARBA" id="ARBA00022553"/>
    </source>
</evidence>
<keyword evidence="6 19" id="KW-0479">Metal-binding</keyword>
<evidence type="ECO:0000256" key="1">
    <source>
        <dbReference type="ARBA" id="ARBA00003008"/>
    </source>
</evidence>
<dbReference type="PRINTS" id="PR00047">
    <property type="entry name" value="STROIDFINGER"/>
</dbReference>
<evidence type="ECO:0000256" key="10">
    <source>
        <dbReference type="ARBA" id="ARBA00023125"/>
    </source>
</evidence>
<comment type="subcellular location">
    <subcellularLocation>
        <location evidence="2">Cytoplasm</location>
        <location evidence="2">Cytoskeleton</location>
    </subcellularLocation>
    <subcellularLocation>
        <location evidence="19">Nucleus</location>
    </subcellularLocation>
</comment>
<dbReference type="Gene3D" id="3.30.50.10">
    <property type="entry name" value="Erythroid Transcription Factor GATA-1, subunit A"/>
    <property type="match status" value="1"/>
</dbReference>
<keyword evidence="7 19" id="KW-0863">Zinc-finger</keyword>
<dbReference type="PRINTS" id="PR00398">
    <property type="entry name" value="STRDHORMONER"/>
</dbReference>
<evidence type="ECO:0000256" key="12">
    <source>
        <dbReference type="ARBA" id="ARBA00023163"/>
    </source>
</evidence>
<comment type="similarity">
    <text evidence="3">Belongs to the nuclear hormone receptor family. NR1 subfamily.</text>
</comment>
<evidence type="ECO:0000313" key="23">
    <source>
        <dbReference type="Proteomes" id="UP001652627"/>
    </source>
</evidence>
<evidence type="ECO:0000256" key="15">
    <source>
        <dbReference type="ARBA" id="ARBA00023242"/>
    </source>
</evidence>
<evidence type="ECO:0000256" key="20">
    <source>
        <dbReference type="SAM" id="MobiDB-lite"/>
    </source>
</evidence>
<keyword evidence="23" id="KW-1185">Reference proteome</keyword>
<evidence type="ECO:0000256" key="17">
    <source>
        <dbReference type="ARBA" id="ARBA00040912"/>
    </source>
</evidence>
<evidence type="ECO:0000313" key="24">
    <source>
        <dbReference type="RefSeq" id="XP_067169658.1"/>
    </source>
</evidence>
<evidence type="ECO:0000256" key="8">
    <source>
        <dbReference type="ARBA" id="ARBA00022833"/>
    </source>
</evidence>
<dbReference type="PANTHER" id="PTHR24082">
    <property type="entry name" value="NUCLEAR HORMONE RECEPTOR"/>
    <property type="match status" value="1"/>
</dbReference>
<evidence type="ECO:0000256" key="19">
    <source>
        <dbReference type="RuleBase" id="RU004334"/>
    </source>
</evidence>
<feature type="domain" description="Nuclear receptor" evidence="21">
    <location>
        <begin position="35"/>
        <end position="110"/>
    </location>
</feature>
<keyword evidence="14" id="KW-0206">Cytoskeleton</keyword>
<dbReference type="InterPro" id="IPR000536">
    <property type="entry name" value="Nucl_hrmn_rcpt_lig-bd"/>
</dbReference>
<dbReference type="SUPFAM" id="SSF57716">
    <property type="entry name" value="Glucocorticoid receptor-like (DNA-binding domain)"/>
    <property type="match status" value="1"/>
</dbReference>
<evidence type="ECO:0000256" key="13">
    <source>
        <dbReference type="ARBA" id="ARBA00023170"/>
    </source>
</evidence>
<organism evidence="23 24">
    <name type="scientific">Apteryx mantelli</name>
    <name type="common">North Island brown kiwi</name>
    <dbReference type="NCBI Taxonomy" id="2696672"/>
    <lineage>
        <taxon>Eukaryota</taxon>
        <taxon>Metazoa</taxon>
        <taxon>Chordata</taxon>
        <taxon>Craniata</taxon>
        <taxon>Vertebrata</taxon>
        <taxon>Euteleostomi</taxon>
        <taxon>Archelosauria</taxon>
        <taxon>Archosauria</taxon>
        <taxon>Dinosauria</taxon>
        <taxon>Saurischia</taxon>
        <taxon>Theropoda</taxon>
        <taxon>Coelurosauria</taxon>
        <taxon>Aves</taxon>
        <taxon>Palaeognathae</taxon>
        <taxon>Apterygiformes</taxon>
        <taxon>Apterygidae</taxon>
        <taxon>Apteryx</taxon>
    </lineage>
</organism>
<dbReference type="Gene3D" id="1.10.565.10">
    <property type="entry name" value="Retinoid X Receptor"/>
    <property type="match status" value="2"/>
</dbReference>
<reference evidence="24" key="1">
    <citation type="submission" date="2025-08" db="UniProtKB">
        <authorList>
            <consortium name="RefSeq"/>
        </authorList>
    </citation>
    <scope>IDENTIFICATION</scope>
    <source>
        <tissue evidence="24">Blood</tissue>
    </source>
</reference>
<evidence type="ECO:0000256" key="16">
    <source>
        <dbReference type="ARBA" id="ARBA00037362"/>
    </source>
</evidence>
<feature type="region of interest" description="Disordered" evidence="20">
    <location>
        <begin position="1"/>
        <end position="30"/>
    </location>
</feature>
<keyword evidence="13 19" id="KW-0675">Receptor</keyword>
<keyword evidence="11" id="KW-0010">Activator</keyword>
<protein>
    <recommendedName>
        <fullName evidence="17">Nuclear receptor subfamily 1 group I member 3</fullName>
    </recommendedName>
    <alternativeName>
        <fullName evidence="18">Constitutive androstane receptor</fullName>
    </alternativeName>
</protein>
<keyword evidence="15 19" id="KW-0539">Nucleus</keyword>
<evidence type="ECO:0000256" key="9">
    <source>
        <dbReference type="ARBA" id="ARBA00023015"/>
    </source>
</evidence>
<feature type="compositionally biased region" description="Low complexity" evidence="20">
    <location>
        <begin position="1"/>
        <end position="17"/>
    </location>
</feature>
<gene>
    <name evidence="24" type="primary">NR1I3</name>
</gene>
<dbReference type="GeneID" id="106500505"/>
<dbReference type="Proteomes" id="UP001652627">
    <property type="component" value="Chromosome 31"/>
</dbReference>
<evidence type="ECO:0000259" key="22">
    <source>
        <dbReference type="PROSITE" id="PS51843"/>
    </source>
</evidence>
<evidence type="ECO:0000256" key="2">
    <source>
        <dbReference type="ARBA" id="ARBA00004245"/>
    </source>
</evidence>
<keyword evidence="4" id="KW-0963">Cytoplasm</keyword>
<dbReference type="PROSITE" id="PS00031">
    <property type="entry name" value="NUCLEAR_REC_DBD_1"/>
    <property type="match status" value="1"/>
</dbReference>
<dbReference type="InterPro" id="IPR001723">
    <property type="entry name" value="Nuclear_hrmn_rcpt"/>
</dbReference>
<keyword evidence="12 19" id="KW-0804">Transcription</keyword>
<dbReference type="InterPro" id="IPR035500">
    <property type="entry name" value="NHR-like_dom_sf"/>
</dbReference>
<dbReference type="InterPro" id="IPR013088">
    <property type="entry name" value="Znf_NHR/GATA"/>
</dbReference>
<dbReference type="SMART" id="SM00430">
    <property type="entry name" value="HOLI"/>
    <property type="match status" value="1"/>
</dbReference>
<comment type="function">
    <text evidence="16">Binds and transactivates the retinoic acid response elements that control expression of the retinoic acid receptor beta 2 and alcohol dehydrogenase 3 genes. Transactivates both the phenobarbital responsive element module of the human CYP2B6 gene and the CYP3A4 xenobiotic response element.</text>
</comment>
<dbReference type="PROSITE" id="PS51030">
    <property type="entry name" value="NUCLEAR_REC_DBD_2"/>
    <property type="match status" value="1"/>
</dbReference>
<evidence type="ECO:0000256" key="4">
    <source>
        <dbReference type="ARBA" id="ARBA00022490"/>
    </source>
</evidence>
<accession>A0ABM4FXI6</accession>